<reference evidence="3 4" key="1">
    <citation type="submission" date="2019-07" db="EMBL/GenBank/DDBJ databases">
        <authorList>
            <person name="Zhou L.-Y."/>
        </authorList>
    </citation>
    <scope>NUCLEOTIDE SEQUENCE [LARGE SCALE GENOMIC DNA]</scope>
    <source>
        <strain evidence="3 4">YIM 101269</strain>
    </source>
</reference>
<name>A0A553K2B5_9ACTN</name>
<evidence type="ECO:0000259" key="2">
    <source>
        <dbReference type="Pfam" id="PF07995"/>
    </source>
</evidence>
<organism evidence="3 4">
    <name type="scientific">Tessaracoccus rhinocerotis</name>
    <dbReference type="NCBI Taxonomy" id="1689449"/>
    <lineage>
        <taxon>Bacteria</taxon>
        <taxon>Bacillati</taxon>
        <taxon>Actinomycetota</taxon>
        <taxon>Actinomycetes</taxon>
        <taxon>Propionibacteriales</taxon>
        <taxon>Propionibacteriaceae</taxon>
        <taxon>Tessaracoccus</taxon>
    </lineage>
</organism>
<dbReference type="OrthoDB" id="9770043at2"/>
<dbReference type="InterPro" id="IPR011041">
    <property type="entry name" value="Quinoprot_gluc/sorb_DH_b-prop"/>
</dbReference>
<dbReference type="PANTHER" id="PTHR19328:SF13">
    <property type="entry name" value="HIPL1 PROTEIN"/>
    <property type="match status" value="1"/>
</dbReference>
<protein>
    <submittedName>
        <fullName evidence="3">PQQ-dependent sugar dehydrogenase</fullName>
    </submittedName>
</protein>
<dbReference type="Gene3D" id="2.120.10.30">
    <property type="entry name" value="TolB, C-terminal domain"/>
    <property type="match status" value="1"/>
</dbReference>
<dbReference type="EMBL" id="VKKG01000002">
    <property type="protein sequence ID" value="TRY18860.1"/>
    <property type="molecule type" value="Genomic_DNA"/>
</dbReference>
<proteinExistence type="predicted"/>
<accession>A0A553K2B5</accession>
<evidence type="ECO:0000256" key="1">
    <source>
        <dbReference type="SAM" id="SignalP"/>
    </source>
</evidence>
<evidence type="ECO:0000313" key="3">
    <source>
        <dbReference type="EMBL" id="TRY18860.1"/>
    </source>
</evidence>
<comment type="caution">
    <text evidence="3">The sequence shown here is derived from an EMBL/GenBank/DDBJ whole genome shotgun (WGS) entry which is preliminary data.</text>
</comment>
<keyword evidence="1" id="KW-0732">Signal</keyword>
<dbReference type="SUPFAM" id="SSF50952">
    <property type="entry name" value="Soluble quinoprotein glucose dehydrogenase"/>
    <property type="match status" value="1"/>
</dbReference>
<dbReference type="Proteomes" id="UP000317638">
    <property type="component" value="Unassembled WGS sequence"/>
</dbReference>
<keyword evidence="4" id="KW-1185">Reference proteome</keyword>
<feature type="chain" id="PRO_5022165120" evidence="1">
    <location>
        <begin position="39"/>
        <end position="504"/>
    </location>
</feature>
<dbReference type="AlphaFoldDB" id="A0A553K2B5"/>
<dbReference type="Pfam" id="PF07995">
    <property type="entry name" value="GSDH"/>
    <property type="match status" value="1"/>
</dbReference>
<dbReference type="InterPro" id="IPR012938">
    <property type="entry name" value="Glc/Sorbosone_DH"/>
</dbReference>
<dbReference type="PANTHER" id="PTHR19328">
    <property type="entry name" value="HEDGEHOG-INTERACTING PROTEIN"/>
    <property type="match status" value="1"/>
</dbReference>
<feature type="domain" description="Glucose/Sorbosone dehydrogenase" evidence="2">
    <location>
        <begin position="204"/>
        <end position="494"/>
    </location>
</feature>
<sequence length="504" mass="55016">MPKRKRSHGGNVKSVRALLFAVLAVALLPLAQPLPARAEVDVYTTPGTHNVNGRQWQTSCVPYSQTERCTTRIWATTVVQSGSRFVQRNAWVFNNLTYKPSPRSLWANNPLGRPGSWTASDGRSWRTECDTAITGGNGCRSYTRSRVVESYLAPSGNRAHRWTTKWVFNNIVRFGALQPGTPGSPTTPGTLRLPTGGTVLADGLDNPWSLVFVGSQPLFTQRDRKTISTIVGGRVSTVLTISAVHAEAEGGLLGLAHSPTERDKLFVYYTTTSDNRVVSYDISGTGTALRLTNPHVLVSGIPRARAHNGGRIAFGPDGKLYIATGDANLRDQPQDRSRLAGKILRVNANGTRPSDNPFGNLVWSYGHRNVQGLAWGADGTMWASELGQNDYDELNRITKGGNYGWPTVEGASNRSEFINPVATWNPDEASPSGLLWKDKNLYMAALQGQRMWVMLDHDPAGTMTTTLRGSPGRLRDVVAAPDGSIWVLTSNNSNDEIIRYTLTS</sequence>
<evidence type="ECO:0000313" key="4">
    <source>
        <dbReference type="Proteomes" id="UP000317638"/>
    </source>
</evidence>
<dbReference type="InterPro" id="IPR011042">
    <property type="entry name" value="6-blade_b-propeller_TolB-like"/>
</dbReference>
<feature type="signal peptide" evidence="1">
    <location>
        <begin position="1"/>
        <end position="38"/>
    </location>
</feature>
<gene>
    <name evidence="3" type="ORF">FOJ82_07055</name>
</gene>